<gene>
    <name evidence="1" type="ORF">RCL2_002249000</name>
</gene>
<organism evidence="1 2">
    <name type="scientific">Rhizophagus clarus</name>
    <dbReference type="NCBI Taxonomy" id="94130"/>
    <lineage>
        <taxon>Eukaryota</taxon>
        <taxon>Fungi</taxon>
        <taxon>Fungi incertae sedis</taxon>
        <taxon>Mucoromycota</taxon>
        <taxon>Glomeromycotina</taxon>
        <taxon>Glomeromycetes</taxon>
        <taxon>Glomerales</taxon>
        <taxon>Glomeraceae</taxon>
        <taxon>Rhizophagus</taxon>
    </lineage>
</organism>
<protein>
    <submittedName>
        <fullName evidence="1">Uncharacterized protein</fullName>
    </submittedName>
</protein>
<sequence>MIIFNDDYLRFIIDYAKSNDEFVLLGIDGFLSEEYELKFLKRLKEETNVKIVEQDEIKYESSPMYFDYQFKR</sequence>
<comment type="caution">
    <text evidence="1">The sequence shown here is derived from an EMBL/GenBank/DDBJ whole genome shotgun (WGS) entry which is preliminary data.</text>
</comment>
<dbReference type="AlphaFoldDB" id="A0A8H3QY59"/>
<name>A0A8H3QY59_9GLOM</name>
<proteinExistence type="predicted"/>
<dbReference type="Proteomes" id="UP000615446">
    <property type="component" value="Unassembled WGS sequence"/>
</dbReference>
<evidence type="ECO:0000313" key="2">
    <source>
        <dbReference type="Proteomes" id="UP000615446"/>
    </source>
</evidence>
<dbReference type="OrthoDB" id="2365504at2759"/>
<accession>A0A8H3QY59</accession>
<dbReference type="EMBL" id="BLAL01000244">
    <property type="protein sequence ID" value="GES95827.1"/>
    <property type="molecule type" value="Genomic_DNA"/>
</dbReference>
<evidence type="ECO:0000313" key="1">
    <source>
        <dbReference type="EMBL" id="GES95827.1"/>
    </source>
</evidence>
<reference evidence="1" key="1">
    <citation type="submission" date="2019-10" db="EMBL/GenBank/DDBJ databases">
        <title>Conservation and host-specific expression of non-tandemly repeated heterogenous ribosome RNA gene in arbuscular mycorrhizal fungi.</title>
        <authorList>
            <person name="Maeda T."/>
            <person name="Kobayashi Y."/>
            <person name="Nakagawa T."/>
            <person name="Ezawa T."/>
            <person name="Yamaguchi K."/>
            <person name="Bino T."/>
            <person name="Nishimoto Y."/>
            <person name="Shigenobu S."/>
            <person name="Kawaguchi M."/>
        </authorList>
    </citation>
    <scope>NUCLEOTIDE SEQUENCE</scope>
    <source>
        <strain evidence="1">HR1</strain>
    </source>
</reference>